<keyword evidence="6 9" id="KW-0675">Receptor</keyword>
<dbReference type="SUPFAM" id="SSF49265">
    <property type="entry name" value="Fibronectin type III"/>
    <property type="match status" value="1"/>
</dbReference>
<dbReference type="AlphaFoldDB" id="A0A556V2C1"/>
<evidence type="ECO:0000256" key="6">
    <source>
        <dbReference type="ARBA" id="ARBA00023170"/>
    </source>
</evidence>
<reference evidence="9 10" key="1">
    <citation type="journal article" date="2019" name="Genome Biol. Evol.">
        <title>Whole-Genome Sequencing of the Giant Devil Catfish, Bagarius yarrelli.</title>
        <authorList>
            <person name="Jiang W."/>
            <person name="Lv Y."/>
            <person name="Cheng L."/>
            <person name="Yang K."/>
            <person name="Chao B."/>
            <person name="Wang X."/>
            <person name="Li Y."/>
            <person name="Pan X."/>
            <person name="You X."/>
            <person name="Zhang Y."/>
            <person name="Yang J."/>
            <person name="Li J."/>
            <person name="Zhang X."/>
            <person name="Liu S."/>
            <person name="Sun C."/>
            <person name="Yang J."/>
            <person name="Shi Q."/>
        </authorList>
    </citation>
    <scope>NUCLEOTIDE SEQUENCE [LARGE SCALE GENOMIC DNA]</scope>
    <source>
        <strain evidence="9">JWS20170419001</strain>
        <tissue evidence="9">Muscle</tissue>
    </source>
</reference>
<feature type="transmembrane region" description="Helical" evidence="8">
    <location>
        <begin position="192"/>
        <end position="212"/>
    </location>
</feature>
<evidence type="ECO:0000256" key="2">
    <source>
        <dbReference type="ARBA" id="ARBA00022692"/>
    </source>
</evidence>
<dbReference type="Gene3D" id="2.60.40.10">
    <property type="entry name" value="Immunoglobulins"/>
    <property type="match status" value="1"/>
</dbReference>
<evidence type="ECO:0000313" key="9">
    <source>
        <dbReference type="EMBL" id="TSS23702.1"/>
    </source>
</evidence>
<gene>
    <name evidence="9" type="ORF">Baya_12218</name>
</gene>
<organism evidence="9 10">
    <name type="scientific">Bagarius yarrelli</name>
    <name type="common">Goonch</name>
    <name type="synonym">Bagrus yarrelli</name>
    <dbReference type="NCBI Taxonomy" id="175774"/>
    <lineage>
        <taxon>Eukaryota</taxon>
        <taxon>Metazoa</taxon>
        <taxon>Chordata</taxon>
        <taxon>Craniata</taxon>
        <taxon>Vertebrata</taxon>
        <taxon>Euteleostomi</taxon>
        <taxon>Actinopterygii</taxon>
        <taxon>Neopterygii</taxon>
        <taxon>Teleostei</taxon>
        <taxon>Ostariophysi</taxon>
        <taxon>Siluriformes</taxon>
        <taxon>Sisoridae</taxon>
        <taxon>Sisorinae</taxon>
        <taxon>Bagarius</taxon>
    </lineage>
</organism>
<evidence type="ECO:0000256" key="1">
    <source>
        <dbReference type="ARBA" id="ARBA00004479"/>
    </source>
</evidence>
<dbReference type="CDD" id="cd00063">
    <property type="entry name" value="FN3"/>
    <property type="match status" value="1"/>
</dbReference>
<dbReference type="Proteomes" id="UP000319801">
    <property type="component" value="Unassembled WGS sequence"/>
</dbReference>
<proteinExistence type="predicted"/>
<sequence length="214" mass="24484">MVCSLTSDQVVTCSEYNINVSKYEEFFQCDLKQHNSSRGCGCLINVESGFVLSELFKVQVSRGKNVLFTKFVNTTESIKPKKPFRVTVNQTQNDNFLIVWETEYQVLGYVYVFSLDLISEIVYHVEGSKISTILNVTPSGRFKYELIGRNLKPNTNYIVRARIKSPLSNRFSDYSPAVKFTTPTSPDQIFKIIIPIVCVILILSVLIIYFFIDK</sequence>
<comment type="subcellular location">
    <subcellularLocation>
        <location evidence="1">Membrane</location>
        <topology evidence="1">Single-pass type I membrane protein</topology>
    </subcellularLocation>
</comment>
<comment type="caution">
    <text evidence="9">The sequence shown here is derived from an EMBL/GenBank/DDBJ whole genome shotgun (WGS) entry which is preliminary data.</text>
</comment>
<keyword evidence="4 8" id="KW-1133">Transmembrane helix</keyword>
<dbReference type="GO" id="GO:0009897">
    <property type="term" value="C:external side of plasma membrane"/>
    <property type="evidence" value="ECO:0007669"/>
    <property type="project" value="TreeGrafter"/>
</dbReference>
<name>A0A556V2C1_BAGYA</name>
<keyword evidence="10" id="KW-1185">Reference proteome</keyword>
<dbReference type="OrthoDB" id="8962741at2759"/>
<dbReference type="EMBL" id="VCAZ01000100">
    <property type="protein sequence ID" value="TSS23702.1"/>
    <property type="molecule type" value="Genomic_DNA"/>
</dbReference>
<dbReference type="InterPro" id="IPR036116">
    <property type="entry name" value="FN3_sf"/>
</dbReference>
<keyword evidence="2 8" id="KW-0812">Transmembrane</keyword>
<protein>
    <submittedName>
        <fullName evidence="9">Interleukin-4 receptor subunit alpha</fullName>
    </submittedName>
</protein>
<evidence type="ECO:0000256" key="5">
    <source>
        <dbReference type="ARBA" id="ARBA00023136"/>
    </source>
</evidence>
<dbReference type="InterPro" id="IPR003961">
    <property type="entry name" value="FN3_dom"/>
</dbReference>
<evidence type="ECO:0000256" key="7">
    <source>
        <dbReference type="ARBA" id="ARBA00023180"/>
    </source>
</evidence>
<keyword evidence="3" id="KW-0732">Signal</keyword>
<dbReference type="PANTHER" id="PTHR23037:SF42">
    <property type="entry name" value="CYTOKINE RECEPTOR COMMON SUBUNIT GAMMA ISOFORM X1-RELATED"/>
    <property type="match status" value="1"/>
</dbReference>
<evidence type="ECO:0000256" key="8">
    <source>
        <dbReference type="SAM" id="Phobius"/>
    </source>
</evidence>
<dbReference type="InterPro" id="IPR013783">
    <property type="entry name" value="Ig-like_fold"/>
</dbReference>
<dbReference type="GO" id="GO:0016064">
    <property type="term" value="P:immunoglobulin mediated immune response"/>
    <property type="evidence" value="ECO:0007669"/>
    <property type="project" value="TreeGrafter"/>
</dbReference>
<dbReference type="PANTHER" id="PTHR23037">
    <property type="entry name" value="CYTOKINE RECEPTOR"/>
    <property type="match status" value="1"/>
</dbReference>
<keyword evidence="5 8" id="KW-0472">Membrane</keyword>
<evidence type="ECO:0000256" key="4">
    <source>
        <dbReference type="ARBA" id="ARBA00022989"/>
    </source>
</evidence>
<evidence type="ECO:0000256" key="3">
    <source>
        <dbReference type="ARBA" id="ARBA00022729"/>
    </source>
</evidence>
<accession>A0A556V2C1</accession>
<evidence type="ECO:0000313" key="10">
    <source>
        <dbReference type="Proteomes" id="UP000319801"/>
    </source>
</evidence>
<keyword evidence="7" id="KW-0325">Glycoprotein</keyword>
<dbReference type="GO" id="GO:0004896">
    <property type="term" value="F:cytokine receptor activity"/>
    <property type="evidence" value="ECO:0007669"/>
    <property type="project" value="TreeGrafter"/>
</dbReference>